<evidence type="ECO:0000256" key="2">
    <source>
        <dbReference type="ARBA" id="ARBA00005312"/>
    </source>
</evidence>
<evidence type="ECO:0000313" key="10">
    <source>
        <dbReference type="EMBL" id="QOR93847.1"/>
    </source>
</evidence>
<evidence type="ECO:0000256" key="8">
    <source>
        <dbReference type="ARBA" id="ARBA00023146"/>
    </source>
</evidence>
<dbReference type="CDD" id="cd00776">
    <property type="entry name" value="AsxRS_core"/>
    <property type="match status" value="1"/>
</dbReference>
<dbReference type="RefSeq" id="WP_193435654.1">
    <property type="nucleotide sequence ID" value="NZ_CP063144.1"/>
</dbReference>
<dbReference type="SUPFAM" id="SSF55681">
    <property type="entry name" value="Class II aaRS and biotin synthetases"/>
    <property type="match status" value="1"/>
</dbReference>
<dbReference type="Gene3D" id="2.40.50.140">
    <property type="entry name" value="Nucleic acid-binding proteins"/>
    <property type="match status" value="1"/>
</dbReference>
<dbReference type="KEGG" id="tcs:IMZ38_04130"/>
<protein>
    <submittedName>
        <fullName evidence="10">Aspartate--tRNA(Asn) ligase</fullName>
        <ecNumber evidence="10">6.1.1.23</ecNumber>
    </submittedName>
</protein>
<dbReference type="OrthoDB" id="5908at2157"/>
<evidence type="ECO:0000259" key="9">
    <source>
        <dbReference type="PROSITE" id="PS50862"/>
    </source>
</evidence>
<dbReference type="GO" id="GO:0006422">
    <property type="term" value="P:aspartyl-tRNA aminoacylation"/>
    <property type="evidence" value="ECO:0007669"/>
    <property type="project" value="InterPro"/>
</dbReference>
<comment type="similarity">
    <text evidence="2">Belongs to the class-II aminoacyl-tRNA synthetase family. Type 2 subfamily.</text>
</comment>
<evidence type="ECO:0000256" key="5">
    <source>
        <dbReference type="ARBA" id="ARBA00022741"/>
    </source>
</evidence>
<dbReference type="NCBIfam" id="NF003483">
    <property type="entry name" value="PRK05159.1"/>
    <property type="match status" value="1"/>
</dbReference>
<keyword evidence="11" id="KW-1185">Reference proteome</keyword>
<accession>A0A7M1UQQ5</accession>
<dbReference type="InterPro" id="IPR012340">
    <property type="entry name" value="NA-bd_OB-fold"/>
</dbReference>
<feature type="domain" description="Aminoacyl-transfer RNA synthetases class-II family profile" evidence="9">
    <location>
        <begin position="123"/>
        <end position="421"/>
    </location>
</feature>
<proteinExistence type="inferred from homology"/>
<keyword evidence="6" id="KW-0067">ATP-binding</keyword>
<dbReference type="GO" id="GO:0005524">
    <property type="term" value="F:ATP binding"/>
    <property type="evidence" value="ECO:0007669"/>
    <property type="project" value="UniProtKB-KW"/>
</dbReference>
<dbReference type="GO" id="GO:0004815">
    <property type="term" value="F:aspartate-tRNA ligase activity"/>
    <property type="evidence" value="ECO:0007669"/>
    <property type="project" value="InterPro"/>
</dbReference>
<keyword evidence="5" id="KW-0547">Nucleotide-binding</keyword>
<dbReference type="PANTHER" id="PTHR43450:SF1">
    <property type="entry name" value="ASPARTATE--TRNA LIGASE, CYTOPLASMIC"/>
    <property type="match status" value="1"/>
</dbReference>
<dbReference type="PROSITE" id="PS50862">
    <property type="entry name" value="AA_TRNA_LIGASE_II"/>
    <property type="match status" value="1"/>
</dbReference>
<dbReference type="InterPro" id="IPR045864">
    <property type="entry name" value="aa-tRNA-synth_II/BPL/LPL"/>
</dbReference>
<comment type="subcellular location">
    <subcellularLocation>
        <location evidence="1">Cytoplasm</location>
    </subcellularLocation>
</comment>
<dbReference type="GO" id="GO:0017101">
    <property type="term" value="C:aminoacyl-tRNA synthetase multienzyme complex"/>
    <property type="evidence" value="ECO:0007669"/>
    <property type="project" value="TreeGrafter"/>
</dbReference>
<evidence type="ECO:0000256" key="4">
    <source>
        <dbReference type="ARBA" id="ARBA00022598"/>
    </source>
</evidence>
<evidence type="ECO:0000256" key="6">
    <source>
        <dbReference type="ARBA" id="ARBA00022840"/>
    </source>
</evidence>
<evidence type="ECO:0000256" key="7">
    <source>
        <dbReference type="ARBA" id="ARBA00022917"/>
    </source>
</evidence>
<dbReference type="Proteomes" id="UP000593766">
    <property type="component" value="Chromosome"/>
</dbReference>
<dbReference type="NCBIfam" id="TIGR00458">
    <property type="entry name" value="aspS_nondisc"/>
    <property type="match status" value="1"/>
</dbReference>
<keyword evidence="8" id="KW-0030">Aminoacyl-tRNA synthetase</keyword>
<dbReference type="EMBL" id="CP063144">
    <property type="protein sequence ID" value="QOR93847.1"/>
    <property type="molecule type" value="Genomic_DNA"/>
</dbReference>
<dbReference type="PANTHER" id="PTHR43450">
    <property type="entry name" value="ASPARTYL-TRNA SYNTHETASE"/>
    <property type="match status" value="1"/>
</dbReference>
<dbReference type="InterPro" id="IPR002312">
    <property type="entry name" value="Asp/Asn-tRNA-synth_IIb"/>
</dbReference>
<dbReference type="PRINTS" id="PR01042">
    <property type="entry name" value="TRNASYNTHASP"/>
</dbReference>
<dbReference type="InterPro" id="IPR004364">
    <property type="entry name" value="Aa-tRNA-synt_II"/>
</dbReference>
<dbReference type="InterPro" id="IPR004523">
    <property type="entry name" value="Asp-tRNA_synthase_2"/>
</dbReference>
<dbReference type="GeneID" id="59454578"/>
<evidence type="ECO:0000313" key="11">
    <source>
        <dbReference type="Proteomes" id="UP000593766"/>
    </source>
</evidence>
<dbReference type="FunFam" id="3.30.930.10:FF:000038">
    <property type="entry name" value="Aspartate--tRNA ligase"/>
    <property type="match status" value="1"/>
</dbReference>
<evidence type="ECO:0000256" key="1">
    <source>
        <dbReference type="ARBA" id="ARBA00004496"/>
    </source>
</evidence>
<gene>
    <name evidence="10" type="primary">aspS</name>
    <name evidence="10" type="ORF">IMZ38_04130</name>
</gene>
<reference evidence="10 11" key="1">
    <citation type="submission" date="2020-10" db="EMBL/GenBank/DDBJ databases">
        <title>Complete genome sequence of Thermosphaera aggregans strain 3507.</title>
        <authorList>
            <person name="Zayulina K.S."/>
            <person name="Elcheninov A.G."/>
            <person name="Toshchakov S.V."/>
            <person name="Kublanov I.V."/>
            <person name="Kochetkova T.V."/>
        </authorList>
    </citation>
    <scope>NUCLEOTIDE SEQUENCE [LARGE SCALE GENOMIC DNA]</scope>
    <source>
        <strain evidence="10 11">3507</strain>
    </source>
</reference>
<dbReference type="Pfam" id="PF00152">
    <property type="entry name" value="tRNA-synt_2"/>
    <property type="match status" value="1"/>
</dbReference>
<organism evidence="10 11">
    <name type="scientific">Thermosphaera chiliense</name>
    <dbReference type="NCBI Taxonomy" id="3402707"/>
    <lineage>
        <taxon>Archaea</taxon>
        <taxon>Thermoproteota</taxon>
        <taxon>Thermoprotei</taxon>
        <taxon>Desulfurococcales</taxon>
        <taxon>Desulfurococcaceae</taxon>
        <taxon>Thermosphaera</taxon>
    </lineage>
</organism>
<keyword evidence="7" id="KW-0648">Protein biosynthesis</keyword>
<sequence length="421" mass="48645">MVWCMRVCGWVLRKKEIGRVVIVEVVSSRSKPSVLVLKEEREPDLYAVSKTLDVGTALCFEGEIAAEQKSKRGIEYTVSKIEVYSKPVSPLPVEVSGKVPSLLDTRIKYRWLLLRNPVEKAIFNIRESVFHAAREYLRRNGFHEVQTPKIVAAGAEGGATLFKVEYFEYQAYLSQSPQLYKQILMNAYPRVYEITPYFRAEKFNTPRHLNESWGIDVEQGFINGVEDVLETLENLVSYIVNYVVDNNKEDLETLGVNLEKVNPPFKRLRFTEVVDLLKNEGIEVSEKEDLPDHAERKLGEIMKSKGHRLYFITGFPWNATGFYYMREEDGMYTRKFDLDFEGLEIASGGQREHRYDKLVEAIILKGLNPDDFQFYLESFKYGIPPHGGFGLGVERLLMKMLNLENVREAILFVRDRTRLLP</sequence>
<dbReference type="GO" id="GO:0050560">
    <property type="term" value="F:aspartate-tRNA(Asn) ligase activity"/>
    <property type="evidence" value="ECO:0007669"/>
    <property type="project" value="UniProtKB-EC"/>
</dbReference>
<keyword evidence="4 10" id="KW-0436">Ligase</keyword>
<dbReference type="AlphaFoldDB" id="A0A7M1UQQ5"/>
<dbReference type="SUPFAM" id="SSF50249">
    <property type="entry name" value="Nucleic acid-binding proteins"/>
    <property type="match status" value="1"/>
</dbReference>
<keyword evidence="3" id="KW-0963">Cytoplasm</keyword>
<dbReference type="GO" id="GO:0003723">
    <property type="term" value="F:RNA binding"/>
    <property type="evidence" value="ECO:0007669"/>
    <property type="project" value="TreeGrafter"/>
</dbReference>
<dbReference type="InterPro" id="IPR006195">
    <property type="entry name" value="aa-tRNA-synth_II"/>
</dbReference>
<evidence type="ECO:0000256" key="3">
    <source>
        <dbReference type="ARBA" id="ARBA00022490"/>
    </source>
</evidence>
<name>A0A7M1UQQ5_9CREN</name>
<dbReference type="GO" id="GO:0005829">
    <property type="term" value="C:cytosol"/>
    <property type="evidence" value="ECO:0007669"/>
    <property type="project" value="TreeGrafter"/>
</dbReference>
<dbReference type="EC" id="6.1.1.23" evidence="10"/>
<dbReference type="Gene3D" id="3.30.930.10">
    <property type="entry name" value="Bira Bifunctional Protein, Domain 2"/>
    <property type="match status" value="1"/>
</dbReference>